<dbReference type="InterPro" id="IPR036249">
    <property type="entry name" value="Thioredoxin-like_sf"/>
</dbReference>
<gene>
    <name evidence="3" type="ORF">EKH80_05075</name>
</gene>
<evidence type="ECO:0000259" key="2">
    <source>
        <dbReference type="PROSITE" id="PS50405"/>
    </source>
</evidence>
<dbReference type="InterPro" id="IPR010987">
    <property type="entry name" value="Glutathione-S-Trfase_C-like"/>
</dbReference>
<comment type="caution">
    <text evidence="3">The sequence shown here is derived from an EMBL/GenBank/DDBJ whole genome shotgun (WGS) entry which is preliminary data.</text>
</comment>
<dbReference type="Pfam" id="PF13410">
    <property type="entry name" value="GST_C_2"/>
    <property type="match status" value="1"/>
</dbReference>
<dbReference type="EMBL" id="RYYV01000003">
    <property type="protein sequence ID" value="RUL78213.1"/>
    <property type="molecule type" value="Genomic_DNA"/>
</dbReference>
<dbReference type="Gene3D" id="1.20.1050.10">
    <property type="match status" value="1"/>
</dbReference>
<feature type="domain" description="GST C-terminal" evidence="2">
    <location>
        <begin position="83"/>
        <end position="201"/>
    </location>
</feature>
<keyword evidence="3" id="KW-0808">Transferase</keyword>
<proteinExistence type="predicted"/>
<protein>
    <submittedName>
        <fullName evidence="3">Glutathione S-transferase family protein</fullName>
    </submittedName>
</protein>
<dbReference type="GO" id="GO:0016740">
    <property type="term" value="F:transferase activity"/>
    <property type="evidence" value="ECO:0007669"/>
    <property type="project" value="UniProtKB-KW"/>
</dbReference>
<evidence type="ECO:0000259" key="1">
    <source>
        <dbReference type="PROSITE" id="PS50404"/>
    </source>
</evidence>
<accession>A0A3S0PK52</accession>
<dbReference type="PROSITE" id="PS50404">
    <property type="entry name" value="GST_NTER"/>
    <property type="match status" value="1"/>
</dbReference>
<dbReference type="SUPFAM" id="SSF52833">
    <property type="entry name" value="Thioredoxin-like"/>
    <property type="match status" value="1"/>
</dbReference>
<feature type="domain" description="GST N-terminal" evidence="1">
    <location>
        <begin position="1"/>
        <end position="77"/>
    </location>
</feature>
<dbReference type="SFLD" id="SFLDS00019">
    <property type="entry name" value="Glutathione_Transferase_(cytos"/>
    <property type="match status" value="1"/>
</dbReference>
<dbReference type="InterPro" id="IPR040079">
    <property type="entry name" value="Glutathione_S-Trfase"/>
</dbReference>
<reference evidence="3 4" key="1">
    <citation type="submission" date="2018-12" db="EMBL/GenBank/DDBJ databases">
        <title>Dyella dinghuensis sp. nov. DHOA06 and Dyella choica sp. nov. 4M-K27, isolated from forest soil.</title>
        <authorList>
            <person name="Qiu L.-H."/>
            <person name="Gao Z.-H."/>
        </authorList>
    </citation>
    <scope>NUCLEOTIDE SEQUENCE [LARGE SCALE GENOMIC DNA]</scope>
    <source>
        <strain evidence="3 4">4M-K27</strain>
    </source>
</reference>
<keyword evidence="4" id="KW-1185">Reference proteome</keyword>
<name>A0A3S0PK52_9GAMM</name>
<dbReference type="SFLD" id="SFLDG00358">
    <property type="entry name" value="Main_(cytGST)"/>
    <property type="match status" value="1"/>
</dbReference>
<dbReference type="Pfam" id="PF13417">
    <property type="entry name" value="GST_N_3"/>
    <property type="match status" value="1"/>
</dbReference>
<evidence type="ECO:0000313" key="4">
    <source>
        <dbReference type="Proteomes" id="UP000274358"/>
    </source>
</evidence>
<dbReference type="SUPFAM" id="SSF47616">
    <property type="entry name" value="GST C-terminal domain-like"/>
    <property type="match status" value="1"/>
</dbReference>
<dbReference type="Gene3D" id="3.40.30.10">
    <property type="entry name" value="Glutaredoxin"/>
    <property type="match status" value="1"/>
</dbReference>
<dbReference type="InterPro" id="IPR036282">
    <property type="entry name" value="Glutathione-S-Trfase_C_sf"/>
</dbReference>
<dbReference type="PANTHER" id="PTHR44051">
    <property type="entry name" value="GLUTATHIONE S-TRANSFERASE-RELATED"/>
    <property type="match status" value="1"/>
</dbReference>
<dbReference type="PANTHER" id="PTHR44051:SF21">
    <property type="entry name" value="GLUTATHIONE S-TRANSFERASE FAMILY PROTEIN"/>
    <property type="match status" value="1"/>
</dbReference>
<organism evidence="3 4">
    <name type="scientific">Dyella choica</name>
    <dbReference type="NCBI Taxonomy" id="1927959"/>
    <lineage>
        <taxon>Bacteria</taxon>
        <taxon>Pseudomonadati</taxon>
        <taxon>Pseudomonadota</taxon>
        <taxon>Gammaproteobacteria</taxon>
        <taxon>Lysobacterales</taxon>
        <taxon>Rhodanobacteraceae</taxon>
        <taxon>Dyella</taxon>
    </lineage>
</organism>
<dbReference type="AlphaFoldDB" id="A0A3S0PK52"/>
<dbReference type="Proteomes" id="UP000274358">
    <property type="component" value="Unassembled WGS sequence"/>
</dbReference>
<dbReference type="InterPro" id="IPR004045">
    <property type="entry name" value="Glutathione_S-Trfase_N"/>
</dbReference>
<evidence type="ECO:0000313" key="3">
    <source>
        <dbReference type="EMBL" id="RUL78213.1"/>
    </source>
</evidence>
<dbReference type="RefSeq" id="WP_126683649.1">
    <property type="nucleotide sequence ID" value="NZ_RYYV01000003.1"/>
</dbReference>
<dbReference type="PROSITE" id="PS50405">
    <property type="entry name" value="GST_CTER"/>
    <property type="match status" value="1"/>
</dbReference>
<sequence length="201" mass="22254">MIKIYDFPHGARGLRVAWLCEEMGLAQTFVPVGYPPDKSYCALNPFGTVPFLEDGNVSMSESVAMMLYVAQKYGPTDALPSVDDERYARILQFSLLGEASLSSLMTPLLAARFGAPDDQKRNWSAVETESRVKRTIERIGDELGDREFLVGGNLTLADISVATALRIWRRGVGQDLPSALQTYCDRLQERPAFKRAIEACG</sequence>
<dbReference type="OrthoDB" id="9810080at2"/>
<dbReference type="CDD" id="cd03046">
    <property type="entry name" value="GST_N_GTT1_like"/>
    <property type="match status" value="1"/>
</dbReference>